<keyword evidence="2" id="KW-1185">Reference proteome</keyword>
<protein>
    <submittedName>
        <fullName evidence="1">Uncharacterized protein</fullName>
    </submittedName>
</protein>
<dbReference type="Gramene" id="mRNA:HanXRQr2_Chr06g0238901">
    <property type="protein sequence ID" value="mRNA:HanXRQr2_Chr06g0238901"/>
    <property type="gene ID" value="HanXRQr2_Chr06g0238901"/>
</dbReference>
<evidence type="ECO:0000313" key="1">
    <source>
        <dbReference type="EMBL" id="KAF5800624.1"/>
    </source>
</evidence>
<proteinExistence type="predicted"/>
<name>A0A9K3IQ33_HELAN</name>
<dbReference type="AlphaFoldDB" id="A0A9K3IQ33"/>
<organism evidence="1 2">
    <name type="scientific">Helianthus annuus</name>
    <name type="common">Common sunflower</name>
    <dbReference type="NCBI Taxonomy" id="4232"/>
    <lineage>
        <taxon>Eukaryota</taxon>
        <taxon>Viridiplantae</taxon>
        <taxon>Streptophyta</taxon>
        <taxon>Embryophyta</taxon>
        <taxon>Tracheophyta</taxon>
        <taxon>Spermatophyta</taxon>
        <taxon>Magnoliopsida</taxon>
        <taxon>eudicotyledons</taxon>
        <taxon>Gunneridae</taxon>
        <taxon>Pentapetalae</taxon>
        <taxon>asterids</taxon>
        <taxon>campanulids</taxon>
        <taxon>Asterales</taxon>
        <taxon>Asteraceae</taxon>
        <taxon>Asteroideae</taxon>
        <taxon>Heliantheae alliance</taxon>
        <taxon>Heliantheae</taxon>
        <taxon>Helianthus</taxon>
    </lineage>
</organism>
<evidence type="ECO:0000313" key="2">
    <source>
        <dbReference type="Proteomes" id="UP000215914"/>
    </source>
</evidence>
<dbReference type="EMBL" id="MNCJ02000321">
    <property type="protein sequence ID" value="KAF5800624.1"/>
    <property type="molecule type" value="Genomic_DNA"/>
</dbReference>
<dbReference type="Proteomes" id="UP000215914">
    <property type="component" value="Unassembled WGS sequence"/>
</dbReference>
<accession>A0A9K3IQ33</accession>
<comment type="caution">
    <text evidence="1">The sequence shown here is derived from an EMBL/GenBank/DDBJ whole genome shotgun (WGS) entry which is preliminary data.</text>
</comment>
<sequence>MNWVIRRNLHQCDNTNKCFLIQNRKKELFNRHFIFFITVTNSQTLT</sequence>
<reference evidence="1" key="1">
    <citation type="journal article" date="2017" name="Nature">
        <title>The sunflower genome provides insights into oil metabolism, flowering and Asterid evolution.</title>
        <authorList>
            <person name="Badouin H."/>
            <person name="Gouzy J."/>
            <person name="Grassa C.J."/>
            <person name="Murat F."/>
            <person name="Staton S.E."/>
            <person name="Cottret L."/>
            <person name="Lelandais-Briere C."/>
            <person name="Owens G.L."/>
            <person name="Carrere S."/>
            <person name="Mayjonade B."/>
            <person name="Legrand L."/>
            <person name="Gill N."/>
            <person name="Kane N.C."/>
            <person name="Bowers J.E."/>
            <person name="Hubner S."/>
            <person name="Bellec A."/>
            <person name="Berard A."/>
            <person name="Berges H."/>
            <person name="Blanchet N."/>
            <person name="Boniface M.C."/>
            <person name="Brunel D."/>
            <person name="Catrice O."/>
            <person name="Chaidir N."/>
            <person name="Claudel C."/>
            <person name="Donnadieu C."/>
            <person name="Faraut T."/>
            <person name="Fievet G."/>
            <person name="Helmstetter N."/>
            <person name="King M."/>
            <person name="Knapp S.J."/>
            <person name="Lai Z."/>
            <person name="Le Paslier M.C."/>
            <person name="Lippi Y."/>
            <person name="Lorenzon L."/>
            <person name="Mandel J.R."/>
            <person name="Marage G."/>
            <person name="Marchand G."/>
            <person name="Marquand E."/>
            <person name="Bret-Mestries E."/>
            <person name="Morien E."/>
            <person name="Nambeesan S."/>
            <person name="Nguyen T."/>
            <person name="Pegot-Espagnet P."/>
            <person name="Pouilly N."/>
            <person name="Raftis F."/>
            <person name="Sallet E."/>
            <person name="Schiex T."/>
            <person name="Thomas J."/>
            <person name="Vandecasteele C."/>
            <person name="Vares D."/>
            <person name="Vear F."/>
            <person name="Vautrin S."/>
            <person name="Crespi M."/>
            <person name="Mangin B."/>
            <person name="Burke J.M."/>
            <person name="Salse J."/>
            <person name="Munos S."/>
            <person name="Vincourt P."/>
            <person name="Rieseberg L.H."/>
            <person name="Langlade N.B."/>
        </authorList>
    </citation>
    <scope>NUCLEOTIDE SEQUENCE</scope>
    <source>
        <tissue evidence="1">Leaves</tissue>
    </source>
</reference>
<reference evidence="1" key="2">
    <citation type="submission" date="2020-06" db="EMBL/GenBank/DDBJ databases">
        <title>Helianthus annuus Genome sequencing and assembly Release 2.</title>
        <authorList>
            <person name="Gouzy J."/>
            <person name="Langlade N."/>
            <person name="Munos S."/>
        </authorList>
    </citation>
    <scope>NUCLEOTIDE SEQUENCE</scope>
    <source>
        <tissue evidence="1">Leaves</tissue>
    </source>
</reference>
<gene>
    <name evidence="1" type="ORF">HanXRQr2_Chr06g0238901</name>
</gene>